<reference evidence="1" key="1">
    <citation type="submission" date="2018-02" db="EMBL/GenBank/DDBJ databases">
        <title>Rhizophora mucronata_Transcriptome.</title>
        <authorList>
            <person name="Meera S.P."/>
            <person name="Sreeshan A."/>
            <person name="Augustine A."/>
        </authorList>
    </citation>
    <scope>NUCLEOTIDE SEQUENCE</scope>
    <source>
        <tissue evidence="1">Leaf</tissue>
    </source>
</reference>
<protein>
    <submittedName>
        <fullName evidence="1">Putative quinone-oxidoreductase homologic</fullName>
    </submittedName>
</protein>
<name>A0A2P2LEM5_RHIMU</name>
<proteinExistence type="predicted"/>
<sequence>MQLNTAVVNYRNCKNQSHTLPTKSRPQRINFLYYSGYTNSFNPVPE</sequence>
<dbReference type="AlphaFoldDB" id="A0A2P2LEM5"/>
<organism evidence="1">
    <name type="scientific">Rhizophora mucronata</name>
    <name type="common">Asiatic mangrove</name>
    <dbReference type="NCBI Taxonomy" id="61149"/>
    <lineage>
        <taxon>Eukaryota</taxon>
        <taxon>Viridiplantae</taxon>
        <taxon>Streptophyta</taxon>
        <taxon>Embryophyta</taxon>
        <taxon>Tracheophyta</taxon>
        <taxon>Spermatophyta</taxon>
        <taxon>Magnoliopsida</taxon>
        <taxon>eudicotyledons</taxon>
        <taxon>Gunneridae</taxon>
        <taxon>Pentapetalae</taxon>
        <taxon>rosids</taxon>
        <taxon>fabids</taxon>
        <taxon>Malpighiales</taxon>
        <taxon>Rhizophoraceae</taxon>
        <taxon>Rhizophora</taxon>
    </lineage>
</organism>
<evidence type="ECO:0000313" key="1">
    <source>
        <dbReference type="EMBL" id="MBX16433.1"/>
    </source>
</evidence>
<accession>A0A2P2LEM5</accession>
<dbReference type="EMBL" id="GGEC01035949">
    <property type="protein sequence ID" value="MBX16433.1"/>
    <property type="molecule type" value="Transcribed_RNA"/>
</dbReference>